<evidence type="ECO:0000313" key="2">
    <source>
        <dbReference type="EMBL" id="VWM02692.1"/>
    </source>
</evidence>
<dbReference type="Gene3D" id="1.10.260.40">
    <property type="entry name" value="lambda repressor-like DNA-binding domains"/>
    <property type="match status" value="1"/>
</dbReference>
<dbReference type="Proteomes" id="UP000361836">
    <property type="component" value="Unassembled WGS sequence"/>
</dbReference>
<accession>A0A5K1JET4</accession>
<evidence type="ECO:0000259" key="1">
    <source>
        <dbReference type="PROSITE" id="PS50943"/>
    </source>
</evidence>
<feature type="domain" description="HTH cro/C1-type" evidence="1">
    <location>
        <begin position="162"/>
        <end position="219"/>
    </location>
</feature>
<proteinExistence type="predicted"/>
<organism evidence="2 3">
    <name type="scientific">Collinsella aerofaciens</name>
    <dbReference type="NCBI Taxonomy" id="74426"/>
    <lineage>
        <taxon>Bacteria</taxon>
        <taxon>Bacillati</taxon>
        <taxon>Actinomycetota</taxon>
        <taxon>Coriobacteriia</taxon>
        <taxon>Coriobacteriales</taxon>
        <taxon>Coriobacteriaceae</taxon>
        <taxon>Collinsella</taxon>
    </lineage>
</organism>
<reference evidence="2 3" key="1">
    <citation type="submission" date="2019-10" db="EMBL/GenBank/DDBJ databases">
        <authorList>
            <person name="Wolf R A."/>
        </authorList>
    </citation>
    <scope>NUCLEOTIDE SEQUENCE [LARGE SCALE GENOMIC DNA]</scope>
    <source>
        <strain evidence="2">Collinsella_aerofaciens_MC2</strain>
    </source>
</reference>
<dbReference type="SUPFAM" id="SSF47413">
    <property type="entry name" value="lambda repressor-like DNA-binding domains"/>
    <property type="match status" value="1"/>
</dbReference>
<name>A0A5K1JET4_9ACTN</name>
<sequence>MIQELTDCGPSRTYPVYYLEDAMNNLGDCFDYAVNDYGAEGSEVAELFCLSGVAREFERGNAWVVSGKSGVELFALIAERSGYQSRPMPNRTYRFEKTPEYWTGWILAYLQWRLGESFEDLLHVVPFDVLRSLYYPWHEASEERVTCLVCDMAKKASRQTKLALARKRLKKTQQDLAYESGVSLRSIQMYEQRQRNINEASVTTVRDMAKVLHCNIEDLLEPVFEYKEISAA</sequence>
<gene>
    <name evidence="2" type="ORF">KCJAJFAP_01179</name>
</gene>
<dbReference type="PROSITE" id="PS50943">
    <property type="entry name" value="HTH_CROC1"/>
    <property type="match status" value="1"/>
</dbReference>
<dbReference type="GO" id="GO:0003677">
    <property type="term" value="F:DNA binding"/>
    <property type="evidence" value="ECO:0007669"/>
    <property type="project" value="InterPro"/>
</dbReference>
<protein>
    <submittedName>
        <fullName evidence="2">Helix-turn-helix</fullName>
    </submittedName>
</protein>
<dbReference type="Pfam" id="PF01381">
    <property type="entry name" value="HTH_3"/>
    <property type="match status" value="1"/>
</dbReference>
<dbReference type="EMBL" id="CABWIE010000036">
    <property type="protein sequence ID" value="VWM02692.1"/>
    <property type="molecule type" value="Genomic_DNA"/>
</dbReference>
<dbReference type="InterPro" id="IPR001387">
    <property type="entry name" value="Cro/C1-type_HTH"/>
</dbReference>
<evidence type="ECO:0000313" key="3">
    <source>
        <dbReference type="Proteomes" id="UP000361836"/>
    </source>
</evidence>
<dbReference type="CDD" id="cd00093">
    <property type="entry name" value="HTH_XRE"/>
    <property type="match status" value="1"/>
</dbReference>
<keyword evidence="3" id="KW-1185">Reference proteome</keyword>
<dbReference type="AlphaFoldDB" id="A0A5K1JET4"/>
<dbReference type="SMART" id="SM00530">
    <property type="entry name" value="HTH_XRE"/>
    <property type="match status" value="1"/>
</dbReference>
<dbReference type="InterPro" id="IPR010982">
    <property type="entry name" value="Lambda_DNA-bd_dom_sf"/>
</dbReference>